<proteinExistence type="predicted"/>
<feature type="transmembrane region" description="Helical" evidence="1">
    <location>
        <begin position="12"/>
        <end position="40"/>
    </location>
</feature>
<accession>A0AAD9QVG8</accession>
<keyword evidence="1" id="KW-0472">Membrane</keyword>
<organism evidence="2 3">
    <name type="scientific">Acropora cervicornis</name>
    <name type="common">Staghorn coral</name>
    <dbReference type="NCBI Taxonomy" id="6130"/>
    <lineage>
        <taxon>Eukaryota</taxon>
        <taxon>Metazoa</taxon>
        <taxon>Cnidaria</taxon>
        <taxon>Anthozoa</taxon>
        <taxon>Hexacorallia</taxon>
        <taxon>Scleractinia</taxon>
        <taxon>Astrocoeniina</taxon>
        <taxon>Acroporidae</taxon>
        <taxon>Acropora</taxon>
    </lineage>
</organism>
<evidence type="ECO:0000313" key="3">
    <source>
        <dbReference type="Proteomes" id="UP001249851"/>
    </source>
</evidence>
<comment type="caution">
    <text evidence="2">The sequence shown here is derived from an EMBL/GenBank/DDBJ whole genome shotgun (WGS) entry which is preliminary data.</text>
</comment>
<dbReference type="AlphaFoldDB" id="A0AAD9QVG8"/>
<evidence type="ECO:0000313" key="2">
    <source>
        <dbReference type="EMBL" id="KAK2567865.1"/>
    </source>
</evidence>
<keyword evidence="1" id="KW-0812">Transmembrane</keyword>
<dbReference type="EMBL" id="JARQWQ010000013">
    <property type="protein sequence ID" value="KAK2567865.1"/>
    <property type="molecule type" value="Genomic_DNA"/>
</dbReference>
<name>A0AAD9QVG8_ACRCE</name>
<reference evidence="2" key="2">
    <citation type="journal article" date="2023" name="Science">
        <title>Genomic signatures of disease resistance in endangered staghorn corals.</title>
        <authorList>
            <person name="Vollmer S.V."/>
            <person name="Selwyn J.D."/>
            <person name="Despard B.A."/>
            <person name="Roesel C.L."/>
        </authorList>
    </citation>
    <scope>NUCLEOTIDE SEQUENCE</scope>
    <source>
        <strain evidence="2">K2</strain>
    </source>
</reference>
<protein>
    <submittedName>
        <fullName evidence="2">Uncharacterized protein</fullName>
    </submittedName>
</protein>
<keyword evidence="1" id="KW-1133">Transmembrane helix</keyword>
<keyword evidence="3" id="KW-1185">Reference proteome</keyword>
<gene>
    <name evidence="2" type="ORF">P5673_007749</name>
</gene>
<sequence>MVQANAQLPSGYIHWTVAVIPLGGIVFLLFGVISFQLWLLKWRARNQRPEILMGTDSSDAHTKSILNTEQKKKNNCAFKPQNRVRFQEQNLGQVHDCCLFEHEMKADTASDCPDHTANTKSKTKMADCLISRHLGIKRKRKNELQSKYPLNDPLKDATSQPVLEEFSENRSNPDIKVVLDSSPDCLGEQDSACAQPDILNSSDTDFGRFENQISANFSHDTLCYLEILHEER</sequence>
<evidence type="ECO:0000256" key="1">
    <source>
        <dbReference type="SAM" id="Phobius"/>
    </source>
</evidence>
<dbReference type="Proteomes" id="UP001249851">
    <property type="component" value="Unassembled WGS sequence"/>
</dbReference>
<reference evidence="2" key="1">
    <citation type="journal article" date="2023" name="G3 (Bethesda)">
        <title>Whole genome assembly and annotation of the endangered Caribbean coral Acropora cervicornis.</title>
        <authorList>
            <person name="Selwyn J.D."/>
            <person name="Vollmer S.V."/>
        </authorList>
    </citation>
    <scope>NUCLEOTIDE SEQUENCE</scope>
    <source>
        <strain evidence="2">K2</strain>
    </source>
</reference>